<dbReference type="EMBL" id="FNUT01000019">
    <property type="protein sequence ID" value="SEG75667.1"/>
    <property type="molecule type" value="Genomic_DNA"/>
</dbReference>
<dbReference type="AlphaFoldDB" id="A0A1H6CS98"/>
<accession>A0A1H6CS98</accession>
<dbReference type="Proteomes" id="UP000236731">
    <property type="component" value="Unassembled WGS sequence"/>
</dbReference>
<evidence type="ECO:0000313" key="2">
    <source>
        <dbReference type="Proteomes" id="UP000236731"/>
    </source>
</evidence>
<organism evidence="1 2">
    <name type="scientific">Sphingobacterium lactis</name>
    <dbReference type="NCBI Taxonomy" id="797291"/>
    <lineage>
        <taxon>Bacteria</taxon>
        <taxon>Pseudomonadati</taxon>
        <taxon>Bacteroidota</taxon>
        <taxon>Sphingobacteriia</taxon>
        <taxon>Sphingobacteriales</taxon>
        <taxon>Sphingobacteriaceae</taxon>
        <taxon>Sphingobacterium</taxon>
    </lineage>
</organism>
<gene>
    <name evidence="1" type="ORF">SAMN05421877_11936</name>
</gene>
<keyword evidence="2" id="KW-1185">Reference proteome</keyword>
<proteinExistence type="predicted"/>
<evidence type="ECO:0000313" key="1">
    <source>
        <dbReference type="EMBL" id="SEG75667.1"/>
    </source>
</evidence>
<protein>
    <submittedName>
        <fullName evidence="1">Uncharacterized protein</fullName>
    </submittedName>
</protein>
<sequence length="83" mass="9486">MQEAIDIILQAIKECENPLKNTDPRNIRDLILNEIGATLIDKSREEVEGYARNDDEASALHWFYTRFVGNKVKSKGSKRMGGY</sequence>
<name>A0A1H6CS98_9SPHI</name>
<reference evidence="2" key="1">
    <citation type="submission" date="2016-10" db="EMBL/GenBank/DDBJ databases">
        <authorList>
            <person name="Varghese N."/>
            <person name="Submissions S."/>
        </authorList>
    </citation>
    <scope>NUCLEOTIDE SEQUENCE [LARGE SCALE GENOMIC DNA]</scope>
    <source>
        <strain evidence="2">DSM 22361</strain>
    </source>
</reference>